<dbReference type="EMBL" id="JACHHZ010000002">
    <property type="protein sequence ID" value="MBB6092568.1"/>
    <property type="molecule type" value="Genomic_DNA"/>
</dbReference>
<accession>A0A841HK01</accession>
<evidence type="ECO:0000313" key="3">
    <source>
        <dbReference type="Proteomes" id="UP000588068"/>
    </source>
</evidence>
<name>A0A841HK01_9GAMM</name>
<feature type="transmembrane region" description="Helical" evidence="1">
    <location>
        <begin position="25"/>
        <end position="45"/>
    </location>
</feature>
<evidence type="ECO:0000313" key="2">
    <source>
        <dbReference type="EMBL" id="MBB6092568.1"/>
    </source>
</evidence>
<keyword evidence="3" id="KW-1185">Reference proteome</keyword>
<keyword evidence="1" id="KW-0812">Transmembrane</keyword>
<proteinExistence type="predicted"/>
<reference evidence="2 3" key="1">
    <citation type="submission" date="2020-08" db="EMBL/GenBank/DDBJ databases">
        <title>Genomic Encyclopedia of Type Strains, Phase IV (KMG-IV): sequencing the most valuable type-strain genomes for metagenomic binning, comparative biology and taxonomic classification.</title>
        <authorList>
            <person name="Goeker M."/>
        </authorList>
    </citation>
    <scope>NUCLEOTIDE SEQUENCE [LARGE SCALE GENOMIC DNA]</scope>
    <source>
        <strain evidence="2 3">DSM 26723</strain>
    </source>
</reference>
<keyword evidence="1" id="KW-0472">Membrane</keyword>
<protein>
    <submittedName>
        <fullName evidence="2">Uncharacterized protein</fullName>
    </submittedName>
</protein>
<dbReference type="RefSeq" id="WP_184330357.1">
    <property type="nucleotide sequence ID" value="NZ_JACHHZ010000002.1"/>
</dbReference>
<dbReference type="Proteomes" id="UP000588068">
    <property type="component" value="Unassembled WGS sequence"/>
</dbReference>
<comment type="caution">
    <text evidence="2">The sequence shown here is derived from an EMBL/GenBank/DDBJ whole genome shotgun (WGS) entry which is preliminary data.</text>
</comment>
<sequence>MPRVIARPASSSQRESLAARRRLEIYWAIASFLALIVSWDAALRLDERVPLPRMRVAQVMEEMEPQRAEWVAP</sequence>
<evidence type="ECO:0000256" key="1">
    <source>
        <dbReference type="SAM" id="Phobius"/>
    </source>
</evidence>
<gene>
    <name evidence="2" type="ORF">HNQ60_001446</name>
</gene>
<organism evidence="2 3">
    <name type="scientific">Povalibacter uvarum</name>
    <dbReference type="NCBI Taxonomy" id="732238"/>
    <lineage>
        <taxon>Bacteria</taxon>
        <taxon>Pseudomonadati</taxon>
        <taxon>Pseudomonadota</taxon>
        <taxon>Gammaproteobacteria</taxon>
        <taxon>Steroidobacterales</taxon>
        <taxon>Steroidobacteraceae</taxon>
        <taxon>Povalibacter</taxon>
    </lineage>
</organism>
<dbReference type="AlphaFoldDB" id="A0A841HK01"/>
<keyword evidence="1" id="KW-1133">Transmembrane helix</keyword>